<sequence length="63" mass="6668">MTGILRLMIALALMISAVYAVIWLWTGTLPDYGREILGTLGIITLVSLAVLLLSKPAGGKPNS</sequence>
<keyword evidence="3" id="KW-1185">Reference proteome</keyword>
<keyword evidence="1" id="KW-0812">Transmembrane</keyword>
<name>A0ABQ1J8G3_9PROT</name>
<dbReference type="RefSeq" id="WP_084393566.1">
    <property type="nucleotide sequence ID" value="NZ_BMKF01000001.1"/>
</dbReference>
<evidence type="ECO:0000256" key="1">
    <source>
        <dbReference type="SAM" id="Phobius"/>
    </source>
</evidence>
<evidence type="ECO:0008006" key="4">
    <source>
        <dbReference type="Google" id="ProtNLM"/>
    </source>
</evidence>
<dbReference type="Proteomes" id="UP000628854">
    <property type="component" value="Unassembled WGS sequence"/>
</dbReference>
<feature type="transmembrane region" description="Helical" evidence="1">
    <location>
        <begin position="7"/>
        <end position="26"/>
    </location>
</feature>
<evidence type="ECO:0000313" key="2">
    <source>
        <dbReference type="EMBL" id="GGB61121.1"/>
    </source>
</evidence>
<gene>
    <name evidence="2" type="ORF">GCM10011503_07090</name>
</gene>
<reference evidence="3" key="1">
    <citation type="journal article" date="2019" name="Int. J. Syst. Evol. Microbiol.">
        <title>The Global Catalogue of Microorganisms (GCM) 10K type strain sequencing project: providing services to taxonomists for standard genome sequencing and annotation.</title>
        <authorList>
            <consortium name="The Broad Institute Genomics Platform"/>
            <consortium name="The Broad Institute Genome Sequencing Center for Infectious Disease"/>
            <person name="Wu L."/>
            <person name="Ma J."/>
        </authorList>
    </citation>
    <scope>NUCLEOTIDE SEQUENCE [LARGE SCALE GENOMIC DNA]</scope>
    <source>
        <strain evidence="3">CGMCC 1.15928</strain>
    </source>
</reference>
<accession>A0ABQ1J8G3</accession>
<keyword evidence="1" id="KW-0472">Membrane</keyword>
<keyword evidence="1" id="KW-1133">Transmembrane helix</keyword>
<feature type="transmembrane region" description="Helical" evidence="1">
    <location>
        <begin position="32"/>
        <end position="53"/>
    </location>
</feature>
<organism evidence="2 3">
    <name type="scientific">Henriciella pelagia</name>
    <dbReference type="NCBI Taxonomy" id="1977912"/>
    <lineage>
        <taxon>Bacteria</taxon>
        <taxon>Pseudomonadati</taxon>
        <taxon>Pseudomonadota</taxon>
        <taxon>Alphaproteobacteria</taxon>
        <taxon>Hyphomonadales</taxon>
        <taxon>Hyphomonadaceae</taxon>
        <taxon>Henriciella</taxon>
    </lineage>
</organism>
<dbReference type="EMBL" id="BMKF01000001">
    <property type="protein sequence ID" value="GGB61121.1"/>
    <property type="molecule type" value="Genomic_DNA"/>
</dbReference>
<protein>
    <recommendedName>
        <fullName evidence="4">DUF2964 family protein</fullName>
    </recommendedName>
</protein>
<proteinExistence type="predicted"/>
<evidence type="ECO:0000313" key="3">
    <source>
        <dbReference type="Proteomes" id="UP000628854"/>
    </source>
</evidence>
<comment type="caution">
    <text evidence="2">The sequence shown here is derived from an EMBL/GenBank/DDBJ whole genome shotgun (WGS) entry which is preliminary data.</text>
</comment>